<proteinExistence type="predicted"/>
<gene>
    <name evidence="1" type="ORF">BDN72DRAFT_902818</name>
</gene>
<accession>A0ACD3AB16</accession>
<keyword evidence="2" id="KW-1185">Reference proteome</keyword>
<protein>
    <submittedName>
        <fullName evidence="1">Uncharacterized protein</fullName>
    </submittedName>
</protein>
<reference evidence="1 2" key="1">
    <citation type="journal article" date="2019" name="Nat. Ecol. Evol.">
        <title>Megaphylogeny resolves global patterns of mushroom evolution.</title>
        <authorList>
            <person name="Varga T."/>
            <person name="Krizsan K."/>
            <person name="Foldi C."/>
            <person name="Dima B."/>
            <person name="Sanchez-Garcia M."/>
            <person name="Sanchez-Ramirez S."/>
            <person name="Szollosi G.J."/>
            <person name="Szarkandi J.G."/>
            <person name="Papp V."/>
            <person name="Albert L."/>
            <person name="Andreopoulos W."/>
            <person name="Angelini C."/>
            <person name="Antonin V."/>
            <person name="Barry K.W."/>
            <person name="Bougher N.L."/>
            <person name="Buchanan P."/>
            <person name="Buyck B."/>
            <person name="Bense V."/>
            <person name="Catcheside P."/>
            <person name="Chovatia M."/>
            <person name="Cooper J."/>
            <person name="Damon W."/>
            <person name="Desjardin D."/>
            <person name="Finy P."/>
            <person name="Geml J."/>
            <person name="Haridas S."/>
            <person name="Hughes K."/>
            <person name="Justo A."/>
            <person name="Karasinski D."/>
            <person name="Kautmanova I."/>
            <person name="Kiss B."/>
            <person name="Kocsube S."/>
            <person name="Kotiranta H."/>
            <person name="LaButti K.M."/>
            <person name="Lechner B.E."/>
            <person name="Liimatainen K."/>
            <person name="Lipzen A."/>
            <person name="Lukacs Z."/>
            <person name="Mihaltcheva S."/>
            <person name="Morgado L.N."/>
            <person name="Niskanen T."/>
            <person name="Noordeloos M.E."/>
            <person name="Ohm R.A."/>
            <person name="Ortiz-Santana B."/>
            <person name="Ovrebo C."/>
            <person name="Racz N."/>
            <person name="Riley R."/>
            <person name="Savchenko A."/>
            <person name="Shiryaev A."/>
            <person name="Soop K."/>
            <person name="Spirin V."/>
            <person name="Szebenyi C."/>
            <person name="Tomsovsky M."/>
            <person name="Tulloss R.E."/>
            <person name="Uehling J."/>
            <person name="Grigoriev I.V."/>
            <person name="Vagvolgyi C."/>
            <person name="Papp T."/>
            <person name="Martin F.M."/>
            <person name="Miettinen O."/>
            <person name="Hibbett D.S."/>
            <person name="Nagy L.G."/>
        </authorList>
    </citation>
    <scope>NUCLEOTIDE SEQUENCE [LARGE SCALE GENOMIC DNA]</scope>
    <source>
        <strain evidence="1 2">NL-1719</strain>
    </source>
</reference>
<sequence>MPFPNGKLTQPSSSSSGAGHQHCRMRQKAIAFSNLFRKAIGLPRIPTDAAMPHHPQRTPGPTLIKIDLETHNIISTTSHFPRLPPHIFSTRRQSPFYHPSHSPTCALGPPSRFLSFDQRRLKEEQRVNYEVEFMRILPGAEPAEVNFVQPPTYTDEKAALRGCESFLGCLVGGTERNGIAYVSGCEEKARD</sequence>
<name>A0ACD3AB16_9AGAR</name>
<dbReference type="EMBL" id="ML208550">
    <property type="protein sequence ID" value="TFK62912.1"/>
    <property type="molecule type" value="Genomic_DNA"/>
</dbReference>
<evidence type="ECO:0000313" key="1">
    <source>
        <dbReference type="EMBL" id="TFK62912.1"/>
    </source>
</evidence>
<dbReference type="Proteomes" id="UP000308600">
    <property type="component" value="Unassembled WGS sequence"/>
</dbReference>
<organism evidence="1 2">
    <name type="scientific">Pluteus cervinus</name>
    <dbReference type="NCBI Taxonomy" id="181527"/>
    <lineage>
        <taxon>Eukaryota</taxon>
        <taxon>Fungi</taxon>
        <taxon>Dikarya</taxon>
        <taxon>Basidiomycota</taxon>
        <taxon>Agaricomycotina</taxon>
        <taxon>Agaricomycetes</taxon>
        <taxon>Agaricomycetidae</taxon>
        <taxon>Agaricales</taxon>
        <taxon>Pluteineae</taxon>
        <taxon>Pluteaceae</taxon>
        <taxon>Pluteus</taxon>
    </lineage>
</organism>
<evidence type="ECO:0000313" key="2">
    <source>
        <dbReference type="Proteomes" id="UP000308600"/>
    </source>
</evidence>